<proteinExistence type="predicted"/>
<dbReference type="RefSeq" id="WP_046405872.1">
    <property type="nucleotide sequence ID" value="NZ_JABWDG010000099.1"/>
</dbReference>
<gene>
    <name evidence="2" type="ORF">DXA53_20055</name>
    <name evidence="1" type="ORF">L0P03_20955</name>
</gene>
<name>A0A413I389_9BACT</name>
<organism evidence="2 3">
    <name type="scientific">Odoribacter splanchnicus</name>
    <dbReference type="NCBI Taxonomy" id="28118"/>
    <lineage>
        <taxon>Bacteria</taxon>
        <taxon>Pseudomonadati</taxon>
        <taxon>Bacteroidota</taxon>
        <taxon>Bacteroidia</taxon>
        <taxon>Bacteroidales</taxon>
        <taxon>Odoribacteraceae</taxon>
        <taxon>Odoribacter</taxon>
    </lineage>
</organism>
<dbReference type="Proteomes" id="UP000284434">
    <property type="component" value="Unassembled WGS sequence"/>
</dbReference>
<accession>A0A413I389</accession>
<protein>
    <submittedName>
        <fullName evidence="2">Sel1 repeat family protein</fullName>
    </submittedName>
</protein>
<comment type="caution">
    <text evidence="2">The sequence shown here is derived from an EMBL/GenBank/DDBJ whole genome shotgun (WGS) entry which is preliminary data.</text>
</comment>
<dbReference type="EMBL" id="QSCO01000055">
    <property type="protein sequence ID" value="RGY01805.1"/>
    <property type="molecule type" value="Genomic_DNA"/>
</dbReference>
<evidence type="ECO:0000313" key="1">
    <source>
        <dbReference type="EMBL" id="MCG4962289.1"/>
    </source>
</evidence>
<dbReference type="Proteomes" id="UP001199750">
    <property type="component" value="Unassembled WGS sequence"/>
</dbReference>
<evidence type="ECO:0000313" key="3">
    <source>
        <dbReference type="Proteomes" id="UP000284434"/>
    </source>
</evidence>
<reference evidence="2 3" key="1">
    <citation type="submission" date="2018-08" db="EMBL/GenBank/DDBJ databases">
        <title>A genome reference for cultivated species of the human gut microbiota.</title>
        <authorList>
            <person name="Zou Y."/>
            <person name="Xue W."/>
            <person name="Luo G."/>
        </authorList>
    </citation>
    <scope>NUCLEOTIDE SEQUENCE [LARGE SCALE GENOMIC DNA]</scope>
    <source>
        <strain evidence="2 3">OF03-11</strain>
    </source>
</reference>
<reference evidence="1" key="2">
    <citation type="submission" date="2022-01" db="EMBL/GenBank/DDBJ databases">
        <title>Collection of gut derived symbiotic bacterial strains cultured from healthy donors.</title>
        <authorList>
            <person name="Lin H."/>
            <person name="Kohout C."/>
            <person name="Waligurski E."/>
            <person name="Pamer E.G."/>
        </authorList>
    </citation>
    <scope>NUCLEOTIDE SEQUENCE</scope>
    <source>
        <strain evidence="1">DFI.1.149</strain>
    </source>
</reference>
<sequence length="362" mass="42650">MDDNITQVIFDYNKIFTALNSKLENNSLEQATEVELIDTIRLLNELIDIAKLYPNKINSNIIEYAVAYIMYIHILLHNFVKAEANCKELLNIRELRVSRYSTDIFTEYASYEKHSISRLKELVDKFHASQGEMEALFELKSIRLIKLNLCDNLNLIPDIKFILVYLANKKDMELVNAINALEFLLQQNTDRDKKDFLLTQLKNYAKNDKIALFLLGLYYEQNKFKEVNFTQSAYYQLESAKRGFLLAIAKIGGYYYNVEHNLTSYLFWIYKALEHEGVHCEVQWKQIQQFISKYSLWGFIEETKKCAIQNAVIAQFILAKYYKIEFPNESVFWMEQFNNNPNGAEYVKREYKSMKASLPFDV</sequence>
<dbReference type="EMBL" id="JAKNDN010000070">
    <property type="protein sequence ID" value="MCG4962289.1"/>
    <property type="molecule type" value="Genomic_DNA"/>
</dbReference>
<evidence type="ECO:0000313" key="2">
    <source>
        <dbReference type="EMBL" id="RGY01805.1"/>
    </source>
</evidence>
<dbReference type="AlphaFoldDB" id="A0A413I389"/>